<comment type="caution">
    <text evidence="3">The sequence shown here is derived from an EMBL/GenBank/DDBJ whole genome shotgun (WGS) entry which is preliminary data.</text>
</comment>
<feature type="region of interest" description="Disordered" evidence="1">
    <location>
        <begin position="1"/>
        <end position="20"/>
    </location>
</feature>
<protein>
    <submittedName>
        <fullName evidence="3">Uncharacterized protein</fullName>
    </submittedName>
</protein>
<sequence>MHHHPPIAHRPFVSPIKPSKLQSPSALSLFGQFRLHPHGGRSPRSGLSSTYLSTPTSFIRQAKPYTDTLLVGTGVHSTCDYHLAASVHGKLEAQPDRHVPSPHAISNLRSSPTILTTTLTSTLTILTLTSTLTVLTNTNTTTNTDTDTGRHIPTWSPSPSLASSPSPSPSECVNVLIALALVITVNVLTAFVITLTSSPPYASH</sequence>
<keyword evidence="2" id="KW-1133">Transmembrane helix</keyword>
<organism evidence="3 4">
    <name type="scientific">Panaeolus cyanescens</name>
    <dbReference type="NCBI Taxonomy" id="181874"/>
    <lineage>
        <taxon>Eukaryota</taxon>
        <taxon>Fungi</taxon>
        <taxon>Dikarya</taxon>
        <taxon>Basidiomycota</taxon>
        <taxon>Agaricomycotina</taxon>
        <taxon>Agaricomycetes</taxon>
        <taxon>Agaricomycetidae</taxon>
        <taxon>Agaricales</taxon>
        <taxon>Agaricineae</taxon>
        <taxon>Galeropsidaceae</taxon>
        <taxon>Panaeolus</taxon>
    </lineage>
</organism>
<evidence type="ECO:0000313" key="3">
    <source>
        <dbReference type="EMBL" id="PPQ79291.1"/>
    </source>
</evidence>
<feature type="region of interest" description="Disordered" evidence="1">
    <location>
        <begin position="140"/>
        <end position="166"/>
    </location>
</feature>
<dbReference type="AlphaFoldDB" id="A0A409WLE9"/>
<dbReference type="InParanoid" id="A0A409WLE9"/>
<accession>A0A409WLE9</accession>
<dbReference type="Proteomes" id="UP000284842">
    <property type="component" value="Unassembled WGS sequence"/>
</dbReference>
<feature type="transmembrane region" description="Helical" evidence="2">
    <location>
        <begin position="175"/>
        <end position="195"/>
    </location>
</feature>
<keyword evidence="2" id="KW-0812">Transmembrane</keyword>
<name>A0A409WLE9_9AGAR</name>
<proteinExistence type="predicted"/>
<reference evidence="3 4" key="1">
    <citation type="journal article" date="2018" name="Evol. Lett.">
        <title>Horizontal gene cluster transfer increased hallucinogenic mushroom diversity.</title>
        <authorList>
            <person name="Reynolds H.T."/>
            <person name="Vijayakumar V."/>
            <person name="Gluck-Thaler E."/>
            <person name="Korotkin H.B."/>
            <person name="Matheny P.B."/>
            <person name="Slot J.C."/>
        </authorList>
    </citation>
    <scope>NUCLEOTIDE SEQUENCE [LARGE SCALE GENOMIC DNA]</scope>
    <source>
        <strain evidence="3 4">2629</strain>
    </source>
</reference>
<keyword evidence="2" id="KW-0472">Membrane</keyword>
<gene>
    <name evidence="3" type="ORF">CVT24_007254</name>
</gene>
<evidence type="ECO:0000313" key="4">
    <source>
        <dbReference type="Proteomes" id="UP000284842"/>
    </source>
</evidence>
<dbReference type="EMBL" id="NHTK01005421">
    <property type="protein sequence ID" value="PPQ79291.1"/>
    <property type="molecule type" value="Genomic_DNA"/>
</dbReference>
<evidence type="ECO:0000256" key="2">
    <source>
        <dbReference type="SAM" id="Phobius"/>
    </source>
</evidence>
<keyword evidence="4" id="KW-1185">Reference proteome</keyword>
<evidence type="ECO:0000256" key="1">
    <source>
        <dbReference type="SAM" id="MobiDB-lite"/>
    </source>
</evidence>